<comment type="caution">
    <text evidence="3">The sequence shown here is derived from an EMBL/GenBank/DDBJ whole genome shotgun (WGS) entry which is preliminary data.</text>
</comment>
<name>A0A9P4T8E3_CURKU</name>
<keyword evidence="2" id="KW-0472">Membrane</keyword>
<dbReference type="AlphaFoldDB" id="A0A9P4T8E3"/>
<protein>
    <submittedName>
        <fullName evidence="3">Uncharacterized protein</fullName>
    </submittedName>
</protein>
<evidence type="ECO:0000313" key="4">
    <source>
        <dbReference type="Proteomes" id="UP000801428"/>
    </source>
</evidence>
<feature type="transmembrane region" description="Helical" evidence="2">
    <location>
        <begin position="6"/>
        <end position="25"/>
    </location>
</feature>
<feature type="compositionally biased region" description="Polar residues" evidence="1">
    <location>
        <begin position="139"/>
        <end position="152"/>
    </location>
</feature>
<keyword evidence="4" id="KW-1185">Reference proteome</keyword>
<keyword evidence="2" id="KW-0812">Transmembrane</keyword>
<evidence type="ECO:0000256" key="1">
    <source>
        <dbReference type="SAM" id="MobiDB-lite"/>
    </source>
</evidence>
<evidence type="ECO:0000313" key="3">
    <source>
        <dbReference type="EMBL" id="KAF2996904.1"/>
    </source>
</evidence>
<feature type="region of interest" description="Disordered" evidence="1">
    <location>
        <begin position="62"/>
        <end position="175"/>
    </location>
</feature>
<dbReference type="OrthoDB" id="10629749at2759"/>
<dbReference type="Proteomes" id="UP000801428">
    <property type="component" value="Unassembled WGS sequence"/>
</dbReference>
<feature type="compositionally biased region" description="Pro residues" evidence="1">
    <location>
        <begin position="69"/>
        <end position="82"/>
    </location>
</feature>
<gene>
    <name evidence="3" type="ORF">E8E13_005700</name>
</gene>
<accession>A0A9P4T8E3</accession>
<organism evidence="3 4">
    <name type="scientific">Curvularia kusanoi</name>
    <name type="common">Cochliobolus kusanoi</name>
    <dbReference type="NCBI Taxonomy" id="90978"/>
    <lineage>
        <taxon>Eukaryota</taxon>
        <taxon>Fungi</taxon>
        <taxon>Dikarya</taxon>
        <taxon>Ascomycota</taxon>
        <taxon>Pezizomycotina</taxon>
        <taxon>Dothideomycetes</taxon>
        <taxon>Pleosporomycetidae</taxon>
        <taxon>Pleosporales</taxon>
        <taxon>Pleosporineae</taxon>
        <taxon>Pleosporaceae</taxon>
        <taxon>Curvularia</taxon>
    </lineage>
</organism>
<proteinExistence type="predicted"/>
<dbReference type="EMBL" id="SWKU01000025">
    <property type="protein sequence ID" value="KAF2996904.1"/>
    <property type="molecule type" value="Genomic_DNA"/>
</dbReference>
<sequence length="175" mass="19111">MEGKAIFWWIVLGAGLLAFASWLVIHMHLHGHGCFAGRRKTPDPEQGLELSELPDTRRSSAATLVNNPPRAPNPRSPHPATPNPGTHDPRTSDPGTPGLRTPNLVAEVITEPERTHGKRQPRRFGGKESLKPLRLASGTRDTAGQGIQSARSTRQRGDAGEQDLGTAKWWPRSTM</sequence>
<reference evidence="3" key="1">
    <citation type="submission" date="2019-04" db="EMBL/GenBank/DDBJ databases">
        <title>Sequencing of skin fungus with MAO and IRED activity.</title>
        <authorList>
            <person name="Marsaioli A.J."/>
            <person name="Bonatto J.M.C."/>
            <person name="Reis Junior O."/>
        </authorList>
    </citation>
    <scope>NUCLEOTIDE SEQUENCE</scope>
    <source>
        <strain evidence="3">30M1</strain>
    </source>
</reference>
<keyword evidence="2" id="KW-1133">Transmembrane helix</keyword>
<evidence type="ECO:0000256" key="2">
    <source>
        <dbReference type="SAM" id="Phobius"/>
    </source>
</evidence>